<gene>
    <name evidence="1" type="ORF">ACFPGP_07115</name>
</gene>
<evidence type="ECO:0000313" key="1">
    <source>
        <dbReference type="EMBL" id="MFC5176435.1"/>
    </source>
</evidence>
<dbReference type="EMBL" id="JBHSKD010000007">
    <property type="protein sequence ID" value="MFC5176435.1"/>
    <property type="molecule type" value="Genomic_DNA"/>
</dbReference>
<evidence type="ECO:0000313" key="2">
    <source>
        <dbReference type="Proteomes" id="UP001596087"/>
    </source>
</evidence>
<sequence length="137" mass="14928">MSPDADLPAFVDEHRTVVAAPPDRVWVSLRRYADRLAGGHASRLTRVLGTHPPGGFAVVEEEPGSRLVLAGRHRFSRYRLVFEVRPAGPDLTVLAAQTWADFPGPAGAAYRLLVISSRAHVVAVRRMLRAVRDAAVS</sequence>
<organism evidence="1 2">
    <name type="scientific">Nocardioides taihuensis</name>
    <dbReference type="NCBI Taxonomy" id="1835606"/>
    <lineage>
        <taxon>Bacteria</taxon>
        <taxon>Bacillati</taxon>
        <taxon>Actinomycetota</taxon>
        <taxon>Actinomycetes</taxon>
        <taxon>Propionibacteriales</taxon>
        <taxon>Nocardioidaceae</taxon>
        <taxon>Nocardioides</taxon>
    </lineage>
</organism>
<protein>
    <recommendedName>
        <fullName evidence="3">SRPBCC family protein</fullName>
    </recommendedName>
</protein>
<dbReference type="Proteomes" id="UP001596087">
    <property type="component" value="Unassembled WGS sequence"/>
</dbReference>
<dbReference type="SUPFAM" id="SSF55961">
    <property type="entry name" value="Bet v1-like"/>
    <property type="match status" value="1"/>
</dbReference>
<proteinExistence type="predicted"/>
<reference evidence="2" key="1">
    <citation type="journal article" date="2019" name="Int. J. Syst. Evol. Microbiol.">
        <title>The Global Catalogue of Microorganisms (GCM) 10K type strain sequencing project: providing services to taxonomists for standard genome sequencing and annotation.</title>
        <authorList>
            <consortium name="The Broad Institute Genomics Platform"/>
            <consortium name="The Broad Institute Genome Sequencing Center for Infectious Disease"/>
            <person name="Wu L."/>
            <person name="Ma J."/>
        </authorList>
    </citation>
    <scope>NUCLEOTIDE SEQUENCE [LARGE SCALE GENOMIC DNA]</scope>
    <source>
        <strain evidence="2">DFY41</strain>
    </source>
</reference>
<name>A0ABW0BGS7_9ACTN</name>
<evidence type="ECO:0008006" key="3">
    <source>
        <dbReference type="Google" id="ProtNLM"/>
    </source>
</evidence>
<dbReference type="RefSeq" id="WP_378588762.1">
    <property type="nucleotide sequence ID" value="NZ_JBHSKD010000007.1"/>
</dbReference>
<accession>A0ABW0BGS7</accession>
<keyword evidence="2" id="KW-1185">Reference proteome</keyword>
<comment type="caution">
    <text evidence="1">The sequence shown here is derived from an EMBL/GenBank/DDBJ whole genome shotgun (WGS) entry which is preliminary data.</text>
</comment>